<evidence type="ECO:0000256" key="2">
    <source>
        <dbReference type="ARBA" id="ARBA00004613"/>
    </source>
</evidence>
<keyword evidence="13" id="KW-1185">Reference proteome</keyword>
<reference evidence="12" key="2">
    <citation type="submission" date="2025-08" db="UniProtKB">
        <authorList>
            <consortium name="Ensembl"/>
        </authorList>
    </citation>
    <scope>IDENTIFICATION</scope>
    <source>
        <strain evidence="12">breed Abyssinian</strain>
    </source>
</reference>
<reference evidence="12 13" key="1">
    <citation type="submission" date="2021-02" db="EMBL/GenBank/DDBJ databases">
        <title>Safari Cat Assemblies.</title>
        <authorList>
            <person name="Bredemeyer K.R."/>
            <person name="Murphy W.J."/>
        </authorList>
    </citation>
    <scope>NUCLEOTIDE SEQUENCE [LARGE SCALE GENOMIC DNA]</scope>
</reference>
<name>A0ABI8A090_FELCA</name>
<evidence type="ECO:0000313" key="13">
    <source>
        <dbReference type="Proteomes" id="UP000823872"/>
    </source>
</evidence>
<comment type="cofactor">
    <cofactor evidence="1">
        <name>Zn(2+)</name>
        <dbReference type="ChEBI" id="CHEBI:29105"/>
    </cofactor>
</comment>
<feature type="domain" description="Adenosine/AMP deaminase N-terminal" evidence="11">
    <location>
        <begin position="121"/>
        <end position="191"/>
    </location>
</feature>
<dbReference type="PANTHER" id="PTHR11409">
    <property type="entry name" value="ADENOSINE DEAMINASE"/>
    <property type="match status" value="1"/>
</dbReference>
<dbReference type="NCBIfam" id="TIGR01431">
    <property type="entry name" value="adm_rel"/>
    <property type="match status" value="1"/>
</dbReference>
<evidence type="ECO:0000256" key="3">
    <source>
        <dbReference type="ARBA" id="ARBA00006083"/>
    </source>
</evidence>
<dbReference type="Pfam" id="PF08451">
    <property type="entry name" value="A_deaminase_N"/>
    <property type="match status" value="1"/>
</dbReference>
<dbReference type="PANTHER" id="PTHR11409:SF39">
    <property type="entry name" value="ADENOSINE DEAMINASE 2"/>
    <property type="match status" value="1"/>
</dbReference>
<dbReference type="GeneTree" id="ENSGT00950000183113"/>
<reference evidence="12" key="3">
    <citation type="submission" date="2025-09" db="UniProtKB">
        <authorList>
            <consortium name="Ensembl"/>
        </authorList>
    </citation>
    <scope>IDENTIFICATION</scope>
    <source>
        <strain evidence="12">breed Abyssinian</strain>
    </source>
</reference>
<keyword evidence="7" id="KW-0732">Signal</keyword>
<keyword evidence="6" id="KW-0479">Metal-binding</keyword>
<dbReference type="InterPro" id="IPR006331">
    <property type="entry name" value="ADGF"/>
</dbReference>
<evidence type="ECO:0000256" key="4">
    <source>
        <dbReference type="ARBA" id="ARBA00012784"/>
    </source>
</evidence>
<evidence type="ECO:0000256" key="9">
    <source>
        <dbReference type="ARBA" id="ARBA00047764"/>
    </source>
</evidence>
<evidence type="ECO:0000256" key="7">
    <source>
        <dbReference type="ARBA" id="ARBA00022729"/>
    </source>
</evidence>
<accession>A0ABI8A090</accession>
<dbReference type="Ensembl" id="ENSFCTT00005074769.1">
    <property type="protein sequence ID" value="ENSFCTP00005052655.1"/>
    <property type="gene ID" value="ENSFCTG00005026358.1"/>
</dbReference>
<evidence type="ECO:0000259" key="10">
    <source>
        <dbReference type="Pfam" id="PF00962"/>
    </source>
</evidence>
<comment type="similarity">
    <text evidence="3">Belongs to the metallo-dependent hydrolases superfamily. Adenosine and AMP deaminases family. ADGF subfamily.</text>
</comment>
<comment type="subcellular location">
    <subcellularLocation>
        <location evidence="2">Secreted</location>
    </subcellularLocation>
</comment>
<proteinExistence type="inferred from homology"/>
<evidence type="ECO:0000256" key="1">
    <source>
        <dbReference type="ARBA" id="ARBA00001947"/>
    </source>
</evidence>
<dbReference type="Proteomes" id="UP000823872">
    <property type="component" value="Chromosome B4"/>
</dbReference>
<evidence type="ECO:0000256" key="8">
    <source>
        <dbReference type="ARBA" id="ARBA00022801"/>
    </source>
</evidence>
<dbReference type="InterPro" id="IPR001365">
    <property type="entry name" value="A_deaminase_dom"/>
</dbReference>
<protein>
    <recommendedName>
        <fullName evidence="4">adenosine deaminase</fullName>
        <ecNumber evidence="4">3.5.4.4</ecNumber>
    </recommendedName>
</protein>
<gene>
    <name evidence="12" type="primary">ADA2</name>
</gene>
<feature type="domain" description="Adenosine deaminase" evidence="10">
    <location>
        <begin position="284"/>
        <end position="584"/>
    </location>
</feature>
<comment type="catalytic activity">
    <reaction evidence="9">
        <text>adenosine + H2O + H(+) = inosine + NH4(+)</text>
        <dbReference type="Rhea" id="RHEA:24408"/>
        <dbReference type="ChEBI" id="CHEBI:15377"/>
        <dbReference type="ChEBI" id="CHEBI:15378"/>
        <dbReference type="ChEBI" id="CHEBI:16335"/>
        <dbReference type="ChEBI" id="CHEBI:17596"/>
        <dbReference type="ChEBI" id="CHEBI:28938"/>
        <dbReference type="EC" id="3.5.4.4"/>
    </reaction>
</comment>
<keyword evidence="5" id="KW-0964">Secreted</keyword>
<dbReference type="Gene3D" id="3.20.20.140">
    <property type="entry name" value="Metal-dependent hydrolases"/>
    <property type="match status" value="1"/>
</dbReference>
<dbReference type="InterPro" id="IPR032466">
    <property type="entry name" value="Metal_Hydrolase"/>
</dbReference>
<dbReference type="InterPro" id="IPR006330">
    <property type="entry name" value="Ado/ade_deaminase"/>
</dbReference>
<evidence type="ECO:0000313" key="12">
    <source>
        <dbReference type="Ensembl" id="ENSFCTP00005052655.1"/>
    </source>
</evidence>
<dbReference type="CDD" id="cd01321">
    <property type="entry name" value="ADGF"/>
    <property type="match status" value="1"/>
</dbReference>
<keyword evidence="8" id="KW-0378">Hydrolase</keyword>
<organism evidence="12 13">
    <name type="scientific">Felis catus</name>
    <name type="common">Cat</name>
    <name type="synonym">Felis silvestris catus</name>
    <dbReference type="NCBI Taxonomy" id="9685"/>
    <lineage>
        <taxon>Eukaryota</taxon>
        <taxon>Metazoa</taxon>
        <taxon>Chordata</taxon>
        <taxon>Craniata</taxon>
        <taxon>Vertebrata</taxon>
        <taxon>Euteleostomi</taxon>
        <taxon>Mammalia</taxon>
        <taxon>Eutheria</taxon>
        <taxon>Laurasiatheria</taxon>
        <taxon>Carnivora</taxon>
        <taxon>Feliformia</taxon>
        <taxon>Felidae</taxon>
        <taxon>Felinae</taxon>
        <taxon>Felis</taxon>
    </lineage>
</organism>
<dbReference type="Pfam" id="PF00962">
    <property type="entry name" value="A_deaminase"/>
    <property type="match status" value="1"/>
</dbReference>
<dbReference type="SUPFAM" id="SSF51556">
    <property type="entry name" value="Metallo-dependent hydrolases"/>
    <property type="match status" value="1"/>
</dbReference>
<sequence>MVSSCGRIFFQHVVTIVHWGLLSSDATPALLNSAYSHTPSVSDGPRRQRGVQILLVSLPGLTLLGFVVSDPVSGPVRFPSEQFPLPGIPMPVDGPSGWPALLSLLLAVAMPFFCSAISIDEAWNQLLMREKMMQLGGQLVLTEQEELANERLMALKKAEVTQAMRTQKFPPSMHFFRAKTLIEKSEVFNILKKMPKGAALHVHDFSILSMNWLVKNVTYRPHCHFCVTPSGYLKFKFAYPAPPTPKPAECSEWVLLEKYRKELQNVTEFDNRLLQTFTLMTENPEVAYANQDAVWSKFNSIFFTISGLVHYAPVFRDYVFQALEEFYQDNVLYLELRAMLFPVYELNGTVHSQEWSVKTYREVACMFAEKHPGFIGIKIIYSDHRVKNVSFIMKSIQTAMTLRTMFPRMVAGFDLVGHEDTGHSLYDYREALMIPTLHGVKLPYFFHAGETDWQGTSIDRNLLVALILNSTRIGHGFALTKHPAVWADSWKKDIPIEVCPISNQVLKLVSDLRNHPAAVLMATGYPMVISSDDPAVFGAKGLSYDFYEAFMGIGGMAADLRTLKQLAMNSIRFSTLMDIDKKAAMKTWEERWNKFVADLAGRPK</sequence>
<dbReference type="EC" id="3.5.4.4" evidence="4"/>
<dbReference type="InterPro" id="IPR013659">
    <property type="entry name" value="A_deaminase_N"/>
</dbReference>
<evidence type="ECO:0000256" key="5">
    <source>
        <dbReference type="ARBA" id="ARBA00022525"/>
    </source>
</evidence>
<evidence type="ECO:0000259" key="11">
    <source>
        <dbReference type="Pfam" id="PF08451"/>
    </source>
</evidence>
<evidence type="ECO:0000256" key="6">
    <source>
        <dbReference type="ARBA" id="ARBA00022723"/>
    </source>
</evidence>